<gene>
    <name evidence="1" type="ORF">MATL_G00091170</name>
</gene>
<dbReference type="AlphaFoldDB" id="A0A9D3Q724"/>
<keyword evidence="2" id="KW-1185">Reference proteome</keyword>
<protein>
    <submittedName>
        <fullName evidence="1">Uncharacterized protein</fullName>
    </submittedName>
</protein>
<reference evidence="1" key="1">
    <citation type="submission" date="2021-01" db="EMBL/GenBank/DDBJ databases">
        <authorList>
            <person name="Zahm M."/>
            <person name="Roques C."/>
            <person name="Cabau C."/>
            <person name="Klopp C."/>
            <person name="Donnadieu C."/>
            <person name="Jouanno E."/>
            <person name="Lampietro C."/>
            <person name="Louis A."/>
            <person name="Herpin A."/>
            <person name="Echchiki A."/>
            <person name="Berthelot C."/>
            <person name="Parey E."/>
            <person name="Roest-Crollius H."/>
            <person name="Braasch I."/>
            <person name="Postlethwait J."/>
            <person name="Bobe J."/>
            <person name="Montfort J."/>
            <person name="Bouchez O."/>
            <person name="Begum T."/>
            <person name="Mejri S."/>
            <person name="Adams A."/>
            <person name="Chen W.-J."/>
            <person name="Guiguen Y."/>
        </authorList>
    </citation>
    <scope>NUCLEOTIDE SEQUENCE</scope>
    <source>
        <strain evidence="1">YG-15Mar2019-1</strain>
        <tissue evidence="1">Brain</tissue>
    </source>
</reference>
<sequence length="113" mass="11923">MGDRQTKALVIRLKLGHCGLRAGVCAVGKHTLMVTAVEIYVARGKAGCGFSGSVTPGQSVAAERFAAFNPNIKTYEKKKTVGSLLNGGWFVGVCDFSCMECCYSGLRNGNVSV</sequence>
<comment type="caution">
    <text evidence="1">The sequence shown here is derived from an EMBL/GenBank/DDBJ whole genome shotgun (WGS) entry which is preliminary data.</text>
</comment>
<dbReference type="Proteomes" id="UP001046870">
    <property type="component" value="Chromosome 6"/>
</dbReference>
<evidence type="ECO:0000313" key="2">
    <source>
        <dbReference type="Proteomes" id="UP001046870"/>
    </source>
</evidence>
<organism evidence="1 2">
    <name type="scientific">Megalops atlanticus</name>
    <name type="common">Tarpon</name>
    <name type="synonym">Clupea gigantea</name>
    <dbReference type="NCBI Taxonomy" id="7932"/>
    <lineage>
        <taxon>Eukaryota</taxon>
        <taxon>Metazoa</taxon>
        <taxon>Chordata</taxon>
        <taxon>Craniata</taxon>
        <taxon>Vertebrata</taxon>
        <taxon>Euteleostomi</taxon>
        <taxon>Actinopterygii</taxon>
        <taxon>Neopterygii</taxon>
        <taxon>Teleostei</taxon>
        <taxon>Elopiformes</taxon>
        <taxon>Megalopidae</taxon>
        <taxon>Megalops</taxon>
    </lineage>
</organism>
<dbReference type="EMBL" id="JAFDVH010000006">
    <property type="protein sequence ID" value="KAG7477161.1"/>
    <property type="molecule type" value="Genomic_DNA"/>
</dbReference>
<name>A0A9D3Q724_MEGAT</name>
<accession>A0A9D3Q724</accession>
<evidence type="ECO:0000313" key="1">
    <source>
        <dbReference type="EMBL" id="KAG7477161.1"/>
    </source>
</evidence>
<proteinExistence type="predicted"/>